<reference evidence="2" key="1">
    <citation type="submission" date="2011-12" db="EMBL/GenBank/DDBJ databases">
        <title>Complete sequence of Tannerella forsythia ATCC 43037.</title>
        <authorList>
            <person name="Dewhirst F."/>
            <person name="Tanner A."/>
            <person name="Izard J."/>
            <person name="Brinkac L."/>
            <person name="Durkin A.S."/>
            <person name="Hostetler J."/>
            <person name="Shetty J."/>
            <person name="Torralba M."/>
            <person name="Gill S."/>
            <person name="Nelson K."/>
        </authorList>
    </citation>
    <scope>NUCLEOTIDE SEQUENCE [LARGE SCALE GENOMIC DNA]</scope>
    <source>
        <strain evidence="2">ATCC 43037 / JCM 10827 / CCUG 33226 / KCTC 5666 / FDC 338</strain>
    </source>
</reference>
<gene>
    <name evidence="1" type="ordered locus">BFO_2233</name>
</gene>
<accession>G8UJA4</accession>
<sequence>MYFLTYKFLILGVNLSFLTNSIIYKRGGISNRCGYLAAIRQQ</sequence>
<dbReference type="HOGENOM" id="CLU_3259003_0_0_10"/>
<dbReference type="AlphaFoldDB" id="G8UJA4"/>
<name>G8UJA4_TANFA</name>
<proteinExistence type="predicted"/>
<dbReference type="STRING" id="203275.BFO_2233"/>
<dbReference type="Proteomes" id="UP000005436">
    <property type="component" value="Chromosome"/>
</dbReference>
<evidence type="ECO:0000313" key="2">
    <source>
        <dbReference type="Proteomes" id="UP000005436"/>
    </source>
</evidence>
<dbReference type="EMBL" id="CP003191">
    <property type="protein sequence ID" value="AEW20779.1"/>
    <property type="molecule type" value="Genomic_DNA"/>
</dbReference>
<protein>
    <submittedName>
        <fullName evidence="1">Uncharacterized protein</fullName>
    </submittedName>
</protein>
<evidence type="ECO:0000313" key="1">
    <source>
        <dbReference type="EMBL" id="AEW20779.1"/>
    </source>
</evidence>
<dbReference type="KEGG" id="tfo:BFO_2233"/>
<organism evidence="1 2">
    <name type="scientific">Tannerella forsythia (strain ATCC 43037 / JCM 10827 / CCUG 21028 A / KCTC 5666 / FDC 338)</name>
    <name type="common">Bacteroides forsythus</name>
    <dbReference type="NCBI Taxonomy" id="203275"/>
    <lineage>
        <taxon>Bacteria</taxon>
        <taxon>Pseudomonadati</taxon>
        <taxon>Bacteroidota</taxon>
        <taxon>Bacteroidia</taxon>
        <taxon>Bacteroidales</taxon>
        <taxon>Tannerellaceae</taxon>
        <taxon>Tannerella</taxon>
    </lineage>
</organism>
<keyword evidence="2" id="KW-1185">Reference proteome</keyword>